<name>A0A6C0KZ81_9ZZZZ</name>
<organism evidence="1">
    <name type="scientific">viral metagenome</name>
    <dbReference type="NCBI Taxonomy" id="1070528"/>
    <lineage>
        <taxon>unclassified sequences</taxon>
        <taxon>metagenomes</taxon>
        <taxon>organismal metagenomes</taxon>
    </lineage>
</organism>
<dbReference type="AlphaFoldDB" id="A0A6C0KZ81"/>
<protein>
    <recommendedName>
        <fullName evidence="2">MIF4G domain-containing protein</fullName>
    </recommendedName>
</protein>
<proteinExistence type="predicted"/>
<evidence type="ECO:0008006" key="2">
    <source>
        <dbReference type="Google" id="ProtNLM"/>
    </source>
</evidence>
<sequence length="262" mass="30715">MELDRTENKLPEYSQKLFYDVKRKLNIKKELSKESIIKPTTLGKQEEVIATLFKYFNKITDKTYDKLSPEVFSLISLKISDKEKVCVTFFRVILNNSFFCHLYAKLYKGFIEISNEFIDVLEIQTSQYVEQIKHITYVSPTEDYDKYCDYVKQVEGIKNFTNFLIQCLNQKIIQGKLLLDLAITFQNCCLNNIDIQEKILLNEIYISNVAIIIIDTHEIICKNKTWGQFNENHRALIDSHGNGMNKKIHFKLLDITEQLGVI</sequence>
<evidence type="ECO:0000313" key="1">
    <source>
        <dbReference type="EMBL" id="QHU22551.1"/>
    </source>
</evidence>
<accession>A0A6C0KZ81</accession>
<reference evidence="1" key="1">
    <citation type="journal article" date="2020" name="Nature">
        <title>Giant virus diversity and host interactions through global metagenomics.</title>
        <authorList>
            <person name="Schulz F."/>
            <person name="Roux S."/>
            <person name="Paez-Espino D."/>
            <person name="Jungbluth S."/>
            <person name="Walsh D.A."/>
            <person name="Denef V.J."/>
            <person name="McMahon K.D."/>
            <person name="Konstantinidis K.T."/>
            <person name="Eloe-Fadrosh E.A."/>
            <person name="Kyrpides N.C."/>
            <person name="Woyke T."/>
        </authorList>
    </citation>
    <scope>NUCLEOTIDE SEQUENCE</scope>
    <source>
        <strain evidence="1">GVMAG-S-ERX555907-102</strain>
    </source>
</reference>
<dbReference type="EMBL" id="MN741010">
    <property type="protein sequence ID" value="QHU22551.1"/>
    <property type="molecule type" value="Genomic_DNA"/>
</dbReference>